<protein>
    <submittedName>
        <fullName evidence="3">YmgG-like glycine-zipper protein</fullName>
    </submittedName>
</protein>
<feature type="signal peptide" evidence="1">
    <location>
        <begin position="1"/>
        <end position="24"/>
    </location>
</feature>
<evidence type="ECO:0000259" key="2">
    <source>
        <dbReference type="Pfam" id="PF13441"/>
    </source>
</evidence>
<gene>
    <name evidence="3" type="ORF">BDD43_2939</name>
</gene>
<dbReference type="RefSeq" id="WP_121198325.1">
    <property type="nucleotide sequence ID" value="NZ_RBKU01000001.1"/>
</dbReference>
<dbReference type="InterPro" id="IPR027367">
    <property type="entry name" value="Gly-zipper_YMGG"/>
</dbReference>
<evidence type="ECO:0000256" key="1">
    <source>
        <dbReference type="SAM" id="SignalP"/>
    </source>
</evidence>
<organism evidence="3 4">
    <name type="scientific">Mucilaginibacter gracilis</name>
    <dbReference type="NCBI Taxonomy" id="423350"/>
    <lineage>
        <taxon>Bacteria</taxon>
        <taxon>Pseudomonadati</taxon>
        <taxon>Bacteroidota</taxon>
        <taxon>Sphingobacteriia</taxon>
        <taxon>Sphingobacteriales</taxon>
        <taxon>Sphingobacteriaceae</taxon>
        <taxon>Mucilaginibacter</taxon>
    </lineage>
</organism>
<dbReference type="Pfam" id="PF13441">
    <property type="entry name" value="Gly-zipper_YMGG"/>
    <property type="match status" value="1"/>
</dbReference>
<sequence>MKKYITSIALSLSFLIAGSTLVNAQTTTHRKMSNRAKGAIIGGAGGAVVGGLIGHNVGGALIGAGLGAGGGYVIGDAKDRSNLRKRQAYRRAHPRRTTRVVYVKPRSTTTTTVTKTTHY</sequence>
<dbReference type="AlphaFoldDB" id="A0A495J325"/>
<keyword evidence="4" id="KW-1185">Reference proteome</keyword>
<feature type="chain" id="PRO_5019826903" evidence="1">
    <location>
        <begin position="25"/>
        <end position="119"/>
    </location>
</feature>
<evidence type="ECO:0000313" key="4">
    <source>
        <dbReference type="Proteomes" id="UP000268007"/>
    </source>
</evidence>
<proteinExistence type="predicted"/>
<name>A0A495J325_9SPHI</name>
<accession>A0A495J325</accession>
<dbReference type="EMBL" id="RBKU01000001">
    <property type="protein sequence ID" value="RKR82754.1"/>
    <property type="molecule type" value="Genomic_DNA"/>
</dbReference>
<feature type="domain" description="YMGG-like Gly-zipper" evidence="2">
    <location>
        <begin position="34"/>
        <end position="76"/>
    </location>
</feature>
<reference evidence="3 4" key="1">
    <citation type="submission" date="2018-10" db="EMBL/GenBank/DDBJ databases">
        <title>Genomic Encyclopedia of Archaeal and Bacterial Type Strains, Phase II (KMG-II): from individual species to whole genera.</title>
        <authorList>
            <person name="Goeker M."/>
        </authorList>
    </citation>
    <scope>NUCLEOTIDE SEQUENCE [LARGE SCALE GENOMIC DNA]</scope>
    <source>
        <strain evidence="3 4">DSM 18602</strain>
    </source>
</reference>
<evidence type="ECO:0000313" key="3">
    <source>
        <dbReference type="EMBL" id="RKR82754.1"/>
    </source>
</evidence>
<comment type="caution">
    <text evidence="3">The sequence shown here is derived from an EMBL/GenBank/DDBJ whole genome shotgun (WGS) entry which is preliminary data.</text>
</comment>
<keyword evidence="1" id="KW-0732">Signal</keyword>
<dbReference type="Proteomes" id="UP000268007">
    <property type="component" value="Unassembled WGS sequence"/>
</dbReference>